<dbReference type="RefSeq" id="WP_008788130.1">
    <property type="nucleotide sequence ID" value="NZ_AKCB01000002.1"/>
</dbReference>
<dbReference type="OrthoDB" id="9769691at2"/>
<sequence>MNYKWSLDALYKDYQDISYRNDFAIYKKLHSDMSNYIQTMSTSELSVKTGLQLLEKEYDYGYRLKIYSQLIQAIDSQNKKAISELQKISTLQSSNIQLIETIQRHLGSLTIDSNDEMILDYQYYLHRLSEKQKYTLENSQQEILSSLYPYTLKSMSDMYYHLTSTAHHTCLGKDMTLTQIKNLCHHPKQSTRKEAFLNELACYKTIEQPLSFALNNIKQQQLYISKQEGYKDPLDKMLKESDMQIETLEAMMSSVEEYLPIFQEFLYTKAKKLGHHNGMPWYDIYATIGECHYSFTIEECENIILQYFKEVDNSLYQMTLQAFAEKWIDYPSTKGKQGGAFCENLAWIKQSRLMTNYNSTLSDVVTVAHELGHAYHGHMIENQRPLNRKYCMPLAETASMFNENIIYNSFYQKADQNNKPIILDIQLSALCQVICDIYARYTFEKSVFKNIEKGFLFAEDLNQLMLQALKKALGKGLDEKYLHPYRWITKVHYYIPDIAYYNFPYTFGALFSRGLYTMYQTDQTFFTNYQNLLRASTTHSVEETAAIAGIDLTKKDFWQQSLASIQQQMQQFLDLLEETK</sequence>
<dbReference type="Proteomes" id="UP000003157">
    <property type="component" value="Unassembled WGS sequence"/>
</dbReference>
<dbReference type="eggNOG" id="COG1164">
    <property type="taxonomic scope" value="Bacteria"/>
</dbReference>
<evidence type="ECO:0000313" key="2">
    <source>
        <dbReference type="Proteomes" id="UP000003157"/>
    </source>
</evidence>
<evidence type="ECO:0000313" key="1">
    <source>
        <dbReference type="EMBL" id="EFW05743.1"/>
    </source>
</evidence>
<dbReference type="SUPFAM" id="SSF55486">
    <property type="entry name" value="Metalloproteases ('zincins'), catalytic domain"/>
    <property type="match status" value="1"/>
</dbReference>
<proteinExistence type="predicted"/>
<dbReference type="Gene3D" id="1.10.1370.20">
    <property type="entry name" value="Oligoendopeptidase f, C-terminal domain"/>
    <property type="match status" value="1"/>
</dbReference>
<dbReference type="GeneID" id="78230664"/>
<dbReference type="CDD" id="cd09607">
    <property type="entry name" value="M3B_PepF"/>
    <property type="match status" value="1"/>
</dbReference>
<dbReference type="Gene3D" id="1.20.140.70">
    <property type="entry name" value="Oligopeptidase f, N-terminal domain"/>
    <property type="match status" value="1"/>
</dbReference>
<organism evidence="1 2">
    <name type="scientific">Coprobacillus cateniformis</name>
    <dbReference type="NCBI Taxonomy" id="100884"/>
    <lineage>
        <taxon>Bacteria</taxon>
        <taxon>Bacillati</taxon>
        <taxon>Bacillota</taxon>
        <taxon>Erysipelotrichia</taxon>
        <taxon>Erysipelotrichales</taxon>
        <taxon>Coprobacillaceae</taxon>
        <taxon>Coprobacillus</taxon>
    </lineage>
</organism>
<protein>
    <recommendedName>
        <fullName evidence="3">PepF/M3 family oligoendopeptidase</fullName>
    </recommendedName>
</protein>
<name>E7G8C6_9FIRM</name>
<evidence type="ECO:0008006" key="3">
    <source>
        <dbReference type="Google" id="ProtNLM"/>
    </source>
</evidence>
<dbReference type="EMBL" id="ADKX01000016">
    <property type="protein sequence ID" value="EFW05743.1"/>
    <property type="molecule type" value="Genomic_DNA"/>
</dbReference>
<dbReference type="STRING" id="100884.GCA_000269565_02861"/>
<dbReference type="AlphaFoldDB" id="E7G8C6"/>
<dbReference type="InterPro" id="IPR042088">
    <property type="entry name" value="OligoPept_F_C"/>
</dbReference>
<dbReference type="InterPro" id="IPR034006">
    <property type="entry name" value="M3B_PepF_2"/>
</dbReference>
<accession>E7G8C6</accession>
<keyword evidence="2" id="KW-1185">Reference proteome</keyword>
<reference evidence="1 2" key="1">
    <citation type="submission" date="2010-12" db="EMBL/GenBank/DDBJ databases">
        <title>The Genome Sequence of Coprobacillus sp. strain 29_1.</title>
        <authorList>
            <consortium name="The Broad Institute Genome Sequencing Platform"/>
            <person name="Earl A."/>
            <person name="Ward D."/>
            <person name="Feldgarden M."/>
            <person name="Gevers D."/>
            <person name="Daigneault M."/>
            <person name="Sibley C.D."/>
            <person name="White A."/>
            <person name="Strauss J."/>
            <person name="Allen-Vercoe E."/>
            <person name="Young S.K."/>
            <person name="Zeng Q."/>
            <person name="Gargeya S."/>
            <person name="Fitzgerald M."/>
            <person name="Haas B."/>
            <person name="Abouelleil A."/>
            <person name="Alvarado L."/>
            <person name="Arachchi H.M."/>
            <person name="Berlin A."/>
            <person name="Brown A."/>
            <person name="Chapman S.B."/>
            <person name="Chen Z."/>
            <person name="Dunbar C."/>
            <person name="Freedman E."/>
            <person name="Gearin G."/>
            <person name="Gellesch M."/>
            <person name="Goldberg J."/>
            <person name="Griggs A."/>
            <person name="Gujja S."/>
            <person name="Heilman E."/>
            <person name="Heiman D."/>
            <person name="Howarth C."/>
            <person name="Larson L."/>
            <person name="Lui A."/>
            <person name="MacDonald P.J.P."/>
            <person name="Mehta T."/>
            <person name="Montmayeur A."/>
            <person name="Murphy C."/>
            <person name="Neiman D."/>
            <person name="Pearson M."/>
            <person name="Priest M."/>
            <person name="Roberts A."/>
            <person name="Saif S."/>
            <person name="Shea T."/>
            <person name="Shenoy N."/>
            <person name="Sisk P."/>
            <person name="Stolte C."/>
            <person name="Sykes S."/>
            <person name="White J."/>
            <person name="Yandava C."/>
            <person name="Nusbaum C."/>
            <person name="Birren B."/>
        </authorList>
    </citation>
    <scope>NUCLEOTIDE SEQUENCE [LARGE SCALE GENOMIC DNA]</scope>
    <source>
        <strain evidence="1 2">29_1</strain>
    </source>
</reference>
<comment type="caution">
    <text evidence="1">The sequence shown here is derived from an EMBL/GenBank/DDBJ whole genome shotgun (WGS) entry which is preliminary data.</text>
</comment>
<dbReference type="HOGENOM" id="CLU_021290_3_1_9"/>
<gene>
    <name evidence="1" type="ORF">HMPREF9488_01014</name>
</gene>